<reference evidence="2 3" key="1">
    <citation type="submission" date="2019-03" db="EMBL/GenBank/DDBJ databases">
        <title>Draft genome sequence of Xylaria hypoxylon DSM 108379, a ubiquitous saprotrophic-parasitic fungi on hardwood.</title>
        <authorList>
            <person name="Buettner E."/>
            <person name="Leonhardt S."/>
            <person name="Gebauer A.M."/>
            <person name="Liers C."/>
            <person name="Hofrichter M."/>
            <person name="Kellner H."/>
        </authorList>
    </citation>
    <scope>NUCLEOTIDE SEQUENCE [LARGE SCALE GENOMIC DNA]</scope>
    <source>
        <strain evidence="2 3">DSM 108379</strain>
    </source>
</reference>
<accession>A0A4Z0Y513</accession>
<dbReference type="AlphaFoldDB" id="A0A4Z0Y513"/>
<evidence type="ECO:0000256" key="1">
    <source>
        <dbReference type="SAM" id="Coils"/>
    </source>
</evidence>
<sequence length="345" mass="39371">MSFHASTNAQRFDHGLWCALTRLDGFEFPQESPLTGRELKDFEKAMIGKSSWRHLTQDDLAVRVTAIFKAASYVYETTNDPVPNNSFYVSVAKKVGKSKLKFSQDNNTFRQVIDTYVDGLKTVATRAESHVYVDRRSAPAALSVASWIELTEDRIITITTRKPTKAHNGISPQQQLRKKRAEVLEGGSNNREGEARKIQLKNAIGERDQAAREFEKAKIQIHSLTQEIESTKFKCDNQKVQLQDARREAKRKTSELKRAETKQDKFLRALKASQREREEAIVNVKRQYDDRDSEYVASVEAQWRNAIRELTLAKQERDQYQRTLADCAGVIKSLNSRLNGESSGD</sequence>
<proteinExistence type="predicted"/>
<dbReference type="EMBL" id="SKBN01000310">
    <property type="protein sequence ID" value="TGJ79159.1"/>
    <property type="molecule type" value="Genomic_DNA"/>
</dbReference>
<dbReference type="OrthoDB" id="4725782at2759"/>
<feature type="coiled-coil region" evidence="1">
    <location>
        <begin position="200"/>
        <end position="276"/>
    </location>
</feature>
<comment type="caution">
    <text evidence="2">The sequence shown here is derived from an EMBL/GenBank/DDBJ whole genome shotgun (WGS) entry which is preliminary data.</text>
</comment>
<evidence type="ECO:0000313" key="3">
    <source>
        <dbReference type="Proteomes" id="UP000297716"/>
    </source>
</evidence>
<protein>
    <submittedName>
        <fullName evidence="2">Uncharacterized protein</fullName>
    </submittedName>
</protein>
<dbReference type="Proteomes" id="UP000297716">
    <property type="component" value="Unassembled WGS sequence"/>
</dbReference>
<keyword evidence="3" id="KW-1185">Reference proteome</keyword>
<organism evidence="2 3">
    <name type="scientific">Xylaria hypoxylon</name>
    <dbReference type="NCBI Taxonomy" id="37992"/>
    <lineage>
        <taxon>Eukaryota</taxon>
        <taxon>Fungi</taxon>
        <taxon>Dikarya</taxon>
        <taxon>Ascomycota</taxon>
        <taxon>Pezizomycotina</taxon>
        <taxon>Sordariomycetes</taxon>
        <taxon>Xylariomycetidae</taxon>
        <taxon>Xylariales</taxon>
        <taxon>Xylariaceae</taxon>
        <taxon>Xylaria</taxon>
    </lineage>
</organism>
<evidence type="ECO:0000313" key="2">
    <source>
        <dbReference type="EMBL" id="TGJ79159.1"/>
    </source>
</evidence>
<name>A0A4Z0Y513_9PEZI</name>
<keyword evidence="1" id="KW-0175">Coiled coil</keyword>
<gene>
    <name evidence="2" type="ORF">E0Z10_g9596</name>
</gene>